<proteinExistence type="inferred from homology"/>
<feature type="region of interest" description="Disordered" evidence="21">
    <location>
        <begin position="327"/>
        <end position="348"/>
    </location>
</feature>
<dbReference type="GO" id="GO:0000287">
    <property type="term" value="F:magnesium ion binding"/>
    <property type="evidence" value="ECO:0007669"/>
    <property type="project" value="InterPro"/>
</dbReference>
<evidence type="ECO:0000256" key="15">
    <source>
        <dbReference type="ARBA" id="ARBA00033624"/>
    </source>
</evidence>
<evidence type="ECO:0000259" key="22">
    <source>
        <dbReference type="PROSITE" id="PS50975"/>
    </source>
</evidence>
<dbReference type="EC" id="2.7.1.159" evidence="3"/>
<dbReference type="InterPro" id="IPR008656">
    <property type="entry name" value="Inositol_tetrakis-P_1-kinase"/>
</dbReference>
<evidence type="ECO:0000313" key="24">
    <source>
        <dbReference type="Proteomes" id="UP001378592"/>
    </source>
</evidence>
<dbReference type="GO" id="GO:0005524">
    <property type="term" value="F:ATP binding"/>
    <property type="evidence" value="ECO:0007669"/>
    <property type="project" value="UniProtKB-UniRule"/>
</dbReference>
<evidence type="ECO:0000256" key="17">
    <source>
        <dbReference type="ARBA" id="ARBA00033674"/>
    </source>
</evidence>
<comment type="catalytic activity">
    <reaction evidence="16">
        <text>1D-myo-inositol 3,4,5,6-tetrakisphosphate + ATP = 1D-myo-inositol 1,3,4,5,6-pentakisphosphate + ADP + H(+)</text>
        <dbReference type="Rhea" id="RHEA:12452"/>
        <dbReference type="ChEBI" id="CHEBI:15378"/>
        <dbReference type="ChEBI" id="CHEBI:30616"/>
        <dbReference type="ChEBI" id="CHEBI:57539"/>
        <dbReference type="ChEBI" id="CHEBI:57733"/>
        <dbReference type="ChEBI" id="CHEBI:456216"/>
        <dbReference type="EC" id="2.7.1.134"/>
    </reaction>
    <physiologicalReaction direction="left-to-right" evidence="16">
        <dbReference type="Rhea" id="RHEA:12453"/>
    </physiologicalReaction>
    <physiologicalReaction direction="right-to-left" evidence="16">
        <dbReference type="Rhea" id="RHEA:12454"/>
    </physiologicalReaction>
</comment>
<dbReference type="PROSITE" id="PS50975">
    <property type="entry name" value="ATP_GRASP"/>
    <property type="match status" value="1"/>
</dbReference>
<protein>
    <recommendedName>
        <fullName evidence="5">Inositol-tetrakisphosphate 1-kinase</fullName>
        <ecNumber evidence="4">2.7.1.134</ecNumber>
        <ecNumber evidence="3">2.7.1.159</ecNumber>
    </recommendedName>
    <alternativeName>
        <fullName evidence="13">Inositol 1,3,4-trisphosphate 5/6-kinase</fullName>
    </alternativeName>
</protein>
<dbReference type="Pfam" id="PF05770">
    <property type="entry name" value="Ins134_P3_kin"/>
    <property type="match status" value="1"/>
</dbReference>
<evidence type="ECO:0000256" key="1">
    <source>
        <dbReference type="ARBA" id="ARBA00001946"/>
    </source>
</evidence>
<comment type="caution">
    <text evidence="23">The sequence shown here is derived from an EMBL/GenBank/DDBJ whole genome shotgun (WGS) entry which is preliminary data.</text>
</comment>
<evidence type="ECO:0000256" key="13">
    <source>
        <dbReference type="ARBA" id="ARBA00031742"/>
    </source>
</evidence>
<keyword evidence="9" id="KW-0418">Kinase</keyword>
<comment type="catalytic activity">
    <reaction evidence="14">
        <text>1D-myo-inositol 1,3,4-trisphosphate + ATP = 1D-myo-inositol 1,3,4,5-tetrakisphosphate + ADP + H(+)</text>
        <dbReference type="Rhea" id="RHEA:13253"/>
        <dbReference type="ChEBI" id="CHEBI:15378"/>
        <dbReference type="ChEBI" id="CHEBI:30616"/>
        <dbReference type="ChEBI" id="CHEBI:57895"/>
        <dbReference type="ChEBI" id="CHEBI:58414"/>
        <dbReference type="ChEBI" id="CHEBI:456216"/>
        <dbReference type="EC" id="2.7.1.159"/>
    </reaction>
    <physiologicalReaction direction="left-to-right" evidence="14">
        <dbReference type="Rhea" id="RHEA:13254"/>
    </physiologicalReaction>
    <physiologicalReaction direction="right-to-left" evidence="14">
        <dbReference type="Rhea" id="RHEA:13255"/>
    </physiologicalReaction>
</comment>
<comment type="catalytic activity">
    <reaction evidence="15">
        <text>1D-myo-inositol 3,4,6-trisphosphate + ATP = 1D-myo-inositol 1,3,4,6-tetrakisphosphate + ADP + H(+)</text>
        <dbReference type="Rhea" id="RHEA:70287"/>
        <dbReference type="ChEBI" id="CHEBI:15378"/>
        <dbReference type="ChEBI" id="CHEBI:30616"/>
        <dbReference type="ChEBI" id="CHEBI:57660"/>
        <dbReference type="ChEBI" id="CHEBI:189099"/>
        <dbReference type="ChEBI" id="CHEBI:456216"/>
    </reaction>
    <physiologicalReaction direction="left-to-right" evidence="15">
        <dbReference type="Rhea" id="RHEA:70288"/>
    </physiologicalReaction>
    <physiologicalReaction direction="right-to-left" evidence="15">
        <dbReference type="Rhea" id="RHEA:70289"/>
    </physiologicalReaction>
</comment>
<keyword evidence="6" id="KW-0808">Transferase</keyword>
<evidence type="ECO:0000256" key="18">
    <source>
        <dbReference type="ARBA" id="ARBA00047728"/>
    </source>
</evidence>
<dbReference type="EMBL" id="JAZDUA010000718">
    <property type="protein sequence ID" value="KAK7789705.1"/>
    <property type="molecule type" value="Genomic_DNA"/>
</dbReference>
<accession>A0AAN9V3F0</accession>
<evidence type="ECO:0000256" key="10">
    <source>
        <dbReference type="ARBA" id="ARBA00022840"/>
    </source>
</evidence>
<evidence type="ECO:0000256" key="4">
    <source>
        <dbReference type="ARBA" id="ARBA00012072"/>
    </source>
</evidence>
<dbReference type="PANTHER" id="PTHR14217">
    <property type="entry name" value="INOSITOL-TETRAKISPHOSPHATE 1-KINASE"/>
    <property type="match status" value="1"/>
</dbReference>
<evidence type="ECO:0000256" key="19">
    <source>
        <dbReference type="ARBA" id="ARBA00049058"/>
    </source>
</evidence>
<feature type="domain" description="ATP-grasp" evidence="22">
    <location>
        <begin position="115"/>
        <end position="330"/>
    </location>
</feature>
<comment type="catalytic activity">
    <reaction evidence="17">
        <text>1D-myo-inositol 1,3,4-trisphosphate + ATP = 1D-myo-inositol 1,3,4,6-tetrakisphosphate + ADP + H(+)</text>
        <dbReference type="Rhea" id="RHEA:20940"/>
        <dbReference type="ChEBI" id="CHEBI:15378"/>
        <dbReference type="ChEBI" id="CHEBI:30616"/>
        <dbReference type="ChEBI" id="CHEBI:57660"/>
        <dbReference type="ChEBI" id="CHEBI:58414"/>
        <dbReference type="ChEBI" id="CHEBI:456216"/>
        <dbReference type="EC" id="2.7.1.159"/>
    </reaction>
    <physiologicalReaction direction="left-to-right" evidence="17">
        <dbReference type="Rhea" id="RHEA:20941"/>
    </physiologicalReaction>
    <physiologicalReaction direction="right-to-left" evidence="17">
        <dbReference type="Rhea" id="RHEA:20942"/>
    </physiologicalReaction>
</comment>
<gene>
    <name evidence="23" type="ORF">R5R35_012307</name>
</gene>
<evidence type="ECO:0000256" key="6">
    <source>
        <dbReference type="ARBA" id="ARBA00022679"/>
    </source>
</evidence>
<evidence type="ECO:0000256" key="2">
    <source>
        <dbReference type="ARBA" id="ARBA00009601"/>
    </source>
</evidence>
<dbReference type="Proteomes" id="UP001378592">
    <property type="component" value="Unassembled WGS sequence"/>
</dbReference>
<keyword evidence="24" id="KW-1185">Reference proteome</keyword>
<evidence type="ECO:0000256" key="11">
    <source>
        <dbReference type="ARBA" id="ARBA00022842"/>
    </source>
</evidence>
<dbReference type="GO" id="GO:0032957">
    <property type="term" value="P:inositol trisphosphate metabolic process"/>
    <property type="evidence" value="ECO:0007669"/>
    <property type="project" value="InterPro"/>
</dbReference>
<organism evidence="23 24">
    <name type="scientific">Gryllus longicercus</name>
    <dbReference type="NCBI Taxonomy" id="2509291"/>
    <lineage>
        <taxon>Eukaryota</taxon>
        <taxon>Metazoa</taxon>
        <taxon>Ecdysozoa</taxon>
        <taxon>Arthropoda</taxon>
        <taxon>Hexapoda</taxon>
        <taxon>Insecta</taxon>
        <taxon>Pterygota</taxon>
        <taxon>Neoptera</taxon>
        <taxon>Polyneoptera</taxon>
        <taxon>Orthoptera</taxon>
        <taxon>Ensifera</taxon>
        <taxon>Gryllidea</taxon>
        <taxon>Grylloidea</taxon>
        <taxon>Gryllidae</taxon>
        <taxon>Gryllinae</taxon>
        <taxon>Gryllus</taxon>
    </lineage>
</organism>
<evidence type="ECO:0000256" key="20">
    <source>
        <dbReference type="PROSITE-ProRule" id="PRU00409"/>
    </source>
</evidence>
<evidence type="ECO:0000256" key="9">
    <source>
        <dbReference type="ARBA" id="ARBA00022777"/>
    </source>
</evidence>
<comment type="similarity">
    <text evidence="2">Belongs to the ITPK1 family.</text>
</comment>
<comment type="catalytic activity">
    <reaction evidence="19">
        <text>1D-myo-inositol 1,3,4-trisphosphate + 1D-myo-inositol 1,3,4,5,6-pentakisphosphate = 1D-myo-inositol 3,4,5,6-tetrakisphosphate + 1D-myo-inositol 1,3,4,6-tetrakisphosphate</text>
        <dbReference type="Rhea" id="RHEA:70263"/>
        <dbReference type="ChEBI" id="CHEBI:57539"/>
        <dbReference type="ChEBI" id="CHEBI:57660"/>
        <dbReference type="ChEBI" id="CHEBI:57733"/>
        <dbReference type="ChEBI" id="CHEBI:58414"/>
    </reaction>
    <physiologicalReaction direction="left-to-right" evidence="19">
        <dbReference type="Rhea" id="RHEA:70264"/>
    </physiologicalReaction>
    <physiologicalReaction direction="right-to-left" evidence="19">
        <dbReference type="Rhea" id="RHEA:70265"/>
    </physiologicalReaction>
</comment>
<dbReference type="FunFam" id="3.30.470.20:FF:000047">
    <property type="entry name" value="Inositol-tetrakisphosphate 1-kinase 4"/>
    <property type="match status" value="1"/>
</dbReference>
<evidence type="ECO:0000256" key="21">
    <source>
        <dbReference type="SAM" id="MobiDB-lite"/>
    </source>
</evidence>
<dbReference type="InterPro" id="IPR041429">
    <property type="entry name" value="ITPK1_N"/>
</dbReference>
<dbReference type="GO" id="GO:0052725">
    <property type="term" value="F:inositol-1,3,4-trisphosphate 6-kinase activity"/>
    <property type="evidence" value="ECO:0007669"/>
    <property type="project" value="InterPro"/>
</dbReference>
<keyword evidence="7" id="KW-0479">Metal-binding</keyword>
<feature type="compositionally biased region" description="Low complexity" evidence="21">
    <location>
        <begin position="330"/>
        <end position="346"/>
    </location>
</feature>
<name>A0AAN9V3F0_9ORTH</name>
<evidence type="ECO:0000313" key="23">
    <source>
        <dbReference type="EMBL" id="KAK7789705.1"/>
    </source>
</evidence>
<dbReference type="InterPro" id="IPR040464">
    <property type="entry name" value="InsP(3)kin_ATP-grasp"/>
</dbReference>
<dbReference type="PANTHER" id="PTHR14217:SF1">
    <property type="entry name" value="INOSITOL-TETRAKISPHOSPHATE 1-KINASE"/>
    <property type="match status" value="1"/>
</dbReference>
<keyword evidence="11" id="KW-0460">Magnesium</keyword>
<evidence type="ECO:0000256" key="8">
    <source>
        <dbReference type="ARBA" id="ARBA00022741"/>
    </source>
</evidence>
<evidence type="ECO:0000256" key="5">
    <source>
        <dbReference type="ARBA" id="ARBA00014968"/>
    </source>
</evidence>
<evidence type="ECO:0000256" key="7">
    <source>
        <dbReference type="ARBA" id="ARBA00022723"/>
    </source>
</evidence>
<dbReference type="EC" id="2.7.1.134" evidence="4"/>
<keyword evidence="8 20" id="KW-0547">Nucleotide-binding</keyword>
<dbReference type="GO" id="GO:0016853">
    <property type="term" value="F:isomerase activity"/>
    <property type="evidence" value="ECO:0007669"/>
    <property type="project" value="UniProtKB-KW"/>
</dbReference>
<dbReference type="Pfam" id="PF17927">
    <property type="entry name" value="Ins134_P3_kin_N"/>
    <property type="match status" value="1"/>
</dbReference>
<dbReference type="Gene3D" id="3.30.470.20">
    <property type="entry name" value="ATP-grasp fold, B domain"/>
    <property type="match status" value="1"/>
</dbReference>
<comment type="catalytic activity">
    <reaction evidence="18">
        <text>1D-myo-inositol 1,3,4-trisphosphate + 1D-myo-inositol 1,3,4,5,6-pentakisphosphate = 1D-myo-inositol 3,4,5,6-tetrakisphosphate + 1D-myo-inositol 1,3,4,5-tetrakisphosphate</text>
        <dbReference type="Rhea" id="RHEA:70271"/>
        <dbReference type="ChEBI" id="CHEBI:57539"/>
        <dbReference type="ChEBI" id="CHEBI:57733"/>
        <dbReference type="ChEBI" id="CHEBI:57895"/>
        <dbReference type="ChEBI" id="CHEBI:58414"/>
    </reaction>
    <physiologicalReaction direction="left-to-right" evidence="18">
        <dbReference type="Rhea" id="RHEA:70272"/>
    </physiologicalReaction>
    <physiologicalReaction direction="right-to-left" evidence="18">
        <dbReference type="Rhea" id="RHEA:70273"/>
    </physiologicalReaction>
</comment>
<dbReference type="GO" id="GO:0047325">
    <property type="term" value="F:inositol-3,4,5,6-tetrakisphosphate 1-kinase activity"/>
    <property type="evidence" value="ECO:0007669"/>
    <property type="project" value="UniProtKB-EC"/>
</dbReference>
<evidence type="ECO:0000256" key="12">
    <source>
        <dbReference type="ARBA" id="ARBA00023235"/>
    </source>
</evidence>
<evidence type="ECO:0000256" key="3">
    <source>
        <dbReference type="ARBA" id="ARBA00012017"/>
    </source>
</evidence>
<dbReference type="Gene3D" id="3.40.50.11370">
    <property type="match status" value="1"/>
</dbReference>
<evidence type="ECO:0000256" key="14">
    <source>
        <dbReference type="ARBA" id="ARBA00033609"/>
    </source>
</evidence>
<dbReference type="GO" id="GO:0005737">
    <property type="term" value="C:cytoplasm"/>
    <property type="evidence" value="ECO:0007669"/>
    <property type="project" value="TreeGrafter"/>
</dbReference>
<dbReference type="InterPro" id="IPR011761">
    <property type="entry name" value="ATP-grasp"/>
</dbReference>
<dbReference type="GO" id="GO:0052726">
    <property type="term" value="F:inositol-1,3,4-trisphosphate 5-kinase activity"/>
    <property type="evidence" value="ECO:0007669"/>
    <property type="project" value="InterPro"/>
</dbReference>
<feature type="region of interest" description="Disordered" evidence="21">
    <location>
        <begin position="362"/>
        <end position="400"/>
    </location>
</feature>
<keyword evidence="10 20" id="KW-0067">ATP-binding</keyword>
<sequence>MCEKTQGNVIGYWMSEKKRQKLNWMEFGKVCRKHGYELVKLDLSLPLEDQGPFCLILHKLTDIIAQGEKGDVKAQEMIRRVEEYFRGHPEVAVLDPLDNVRKLLDRSISYSVIHNSSLEKTDVFTPTFVELVSNDYVENLRKLKQAGISFPFVCKPSFAHGSSQAHQMCVMFNEAGVRDCRPPCVAQSFINHNAVLYKIYIVGEQHYVVERPSLKNFYPSDHPTISFDAHQVSKPDSKSSLSILDPEDAALPTLKPDPDRLTLIASTVRQALGMSLLGVDVVVENSTGKLAIIDINAYPGYDGYPDFFDHLIACITQTLSEHDASAPTVSSYSSQSSSSSSPNKISSLDDFAKPNRIAHFASGATCDQDDSGFDTGDSSDEKKKQREQQVARQRVTVSRK</sequence>
<reference evidence="23 24" key="1">
    <citation type="submission" date="2024-03" db="EMBL/GenBank/DDBJ databases">
        <title>The genome assembly and annotation of the cricket Gryllus longicercus Weissman &amp; Gray.</title>
        <authorList>
            <person name="Szrajer S."/>
            <person name="Gray D."/>
            <person name="Ylla G."/>
        </authorList>
    </citation>
    <scope>NUCLEOTIDE SEQUENCE [LARGE SCALE GENOMIC DNA]</scope>
    <source>
        <strain evidence="23">DAG 2021-001</strain>
        <tissue evidence="23">Whole body minus gut</tissue>
    </source>
</reference>
<dbReference type="Gene3D" id="3.30.1490.220">
    <property type="match status" value="1"/>
</dbReference>
<keyword evidence="12" id="KW-0413">Isomerase</keyword>
<dbReference type="SUPFAM" id="SSF56059">
    <property type="entry name" value="Glutathione synthetase ATP-binding domain-like"/>
    <property type="match status" value="1"/>
</dbReference>
<comment type="cofactor">
    <cofactor evidence="1">
        <name>Mg(2+)</name>
        <dbReference type="ChEBI" id="CHEBI:18420"/>
    </cofactor>
</comment>
<feature type="compositionally biased region" description="Basic and acidic residues" evidence="21">
    <location>
        <begin position="379"/>
        <end position="389"/>
    </location>
</feature>
<dbReference type="AlphaFoldDB" id="A0AAN9V3F0"/>
<evidence type="ECO:0000256" key="16">
    <source>
        <dbReference type="ARBA" id="ARBA00033645"/>
    </source>
</evidence>